<evidence type="ECO:0000313" key="2">
    <source>
        <dbReference type="Proteomes" id="UP000299102"/>
    </source>
</evidence>
<protein>
    <submittedName>
        <fullName evidence="1">Uncharacterized protein</fullName>
    </submittedName>
</protein>
<sequence>MVVYQSPLTVRQFFKATVATCPVLLKKAAIIRFEALRSRATVRFIVERQIRGSAVGCMLHVNACCRQASCLCLMMPKSQGGRAIISKFVTKIDAAAFEFRKLVTNSCLARCFIAKSSFKPS</sequence>
<comment type="caution">
    <text evidence="1">The sequence shown here is derived from an EMBL/GenBank/DDBJ whole genome shotgun (WGS) entry which is preliminary data.</text>
</comment>
<gene>
    <name evidence="1" type="ORF">EVAR_35955_1</name>
</gene>
<dbReference type="EMBL" id="BGZK01000469">
    <property type="protein sequence ID" value="GBP45686.1"/>
    <property type="molecule type" value="Genomic_DNA"/>
</dbReference>
<dbReference type="AlphaFoldDB" id="A0A4C1W2F4"/>
<organism evidence="1 2">
    <name type="scientific">Eumeta variegata</name>
    <name type="common">Bagworm moth</name>
    <name type="synonym">Eumeta japonica</name>
    <dbReference type="NCBI Taxonomy" id="151549"/>
    <lineage>
        <taxon>Eukaryota</taxon>
        <taxon>Metazoa</taxon>
        <taxon>Ecdysozoa</taxon>
        <taxon>Arthropoda</taxon>
        <taxon>Hexapoda</taxon>
        <taxon>Insecta</taxon>
        <taxon>Pterygota</taxon>
        <taxon>Neoptera</taxon>
        <taxon>Endopterygota</taxon>
        <taxon>Lepidoptera</taxon>
        <taxon>Glossata</taxon>
        <taxon>Ditrysia</taxon>
        <taxon>Tineoidea</taxon>
        <taxon>Psychidae</taxon>
        <taxon>Oiketicinae</taxon>
        <taxon>Eumeta</taxon>
    </lineage>
</organism>
<keyword evidence="2" id="KW-1185">Reference proteome</keyword>
<evidence type="ECO:0000313" key="1">
    <source>
        <dbReference type="EMBL" id="GBP45686.1"/>
    </source>
</evidence>
<name>A0A4C1W2F4_EUMVA</name>
<dbReference type="Proteomes" id="UP000299102">
    <property type="component" value="Unassembled WGS sequence"/>
</dbReference>
<reference evidence="1 2" key="1">
    <citation type="journal article" date="2019" name="Commun. Biol.">
        <title>The bagworm genome reveals a unique fibroin gene that provides high tensile strength.</title>
        <authorList>
            <person name="Kono N."/>
            <person name="Nakamura H."/>
            <person name="Ohtoshi R."/>
            <person name="Tomita M."/>
            <person name="Numata K."/>
            <person name="Arakawa K."/>
        </authorList>
    </citation>
    <scope>NUCLEOTIDE SEQUENCE [LARGE SCALE GENOMIC DNA]</scope>
</reference>
<proteinExistence type="predicted"/>
<accession>A0A4C1W2F4</accession>